<name>A0A177B2Y1_9BILA</name>
<comment type="caution">
    <text evidence="1">The sequence shown here is derived from an EMBL/GenBank/DDBJ whole genome shotgun (WGS) entry which is preliminary data.</text>
</comment>
<reference evidence="1 2" key="1">
    <citation type="submission" date="2016-04" db="EMBL/GenBank/DDBJ databases">
        <title>The genome of Intoshia linei affirms orthonectids as highly simplified spiralians.</title>
        <authorList>
            <person name="Mikhailov K.V."/>
            <person name="Slusarev G.S."/>
            <person name="Nikitin M.A."/>
            <person name="Logacheva M.D."/>
            <person name="Penin A."/>
            <person name="Aleoshin V."/>
            <person name="Panchin Y.V."/>
        </authorList>
    </citation>
    <scope>NUCLEOTIDE SEQUENCE [LARGE SCALE GENOMIC DNA]</scope>
    <source>
        <strain evidence="1">Intl2013</strain>
        <tissue evidence="1">Whole animal</tissue>
    </source>
</reference>
<evidence type="ECO:0000313" key="1">
    <source>
        <dbReference type="EMBL" id="OAF68586.1"/>
    </source>
</evidence>
<proteinExistence type="predicted"/>
<keyword evidence="2" id="KW-1185">Reference proteome</keyword>
<accession>A0A177B2Y1</accession>
<sequence length="384" mass="44916">MNIPSLINYYNPNDDFKKSGCILLNRKLCYLQLKNNYIFKFSISECKKCNLKKNKTCIHIKNLTSCGNTSTKIEDKCKIENEPDSIILIENASISNILVNYLNYQYFVLCTKYPKIIRYEVSGKECIVWNQLMKNCTFKKLKKYVVLNHRKLIFNNLTEKLNKTKISAKTGSTTINKLKPKNLQNNVIKFNLQDSFIKSKLQKNVLIAMSPNINTCKIVHLKLHGNLLIICKYCKKKNSDCNKNINKNRNAKNVDRRMNKKYYKWNNKTNYLIYILDFAIIHIGSQVVQLDFGTPACFNMEHFSKIFQNSNKKRQFHKQNNGSNSNVLSRNLLVNKTDFKIIILFNNENDCVCWGRTLLKCDYNYLSNQNQAIIAQLSHNRLIH</sequence>
<evidence type="ECO:0000313" key="2">
    <source>
        <dbReference type="Proteomes" id="UP000078046"/>
    </source>
</evidence>
<gene>
    <name evidence="1" type="ORF">A3Q56_03678</name>
</gene>
<protein>
    <submittedName>
        <fullName evidence="1">Uncharacterized protein</fullName>
    </submittedName>
</protein>
<dbReference type="AlphaFoldDB" id="A0A177B2Y1"/>
<dbReference type="Proteomes" id="UP000078046">
    <property type="component" value="Unassembled WGS sequence"/>
</dbReference>
<dbReference type="EMBL" id="LWCA01000421">
    <property type="protein sequence ID" value="OAF68586.1"/>
    <property type="molecule type" value="Genomic_DNA"/>
</dbReference>
<organism evidence="1 2">
    <name type="scientific">Intoshia linei</name>
    <dbReference type="NCBI Taxonomy" id="1819745"/>
    <lineage>
        <taxon>Eukaryota</taxon>
        <taxon>Metazoa</taxon>
        <taxon>Spiralia</taxon>
        <taxon>Lophotrochozoa</taxon>
        <taxon>Mesozoa</taxon>
        <taxon>Orthonectida</taxon>
        <taxon>Rhopaluridae</taxon>
        <taxon>Intoshia</taxon>
    </lineage>
</organism>